<keyword evidence="1" id="KW-0732">Signal</keyword>
<comment type="caution">
    <text evidence="2">The sequence shown here is derived from an EMBL/GenBank/DDBJ whole genome shotgun (WGS) entry which is preliminary data.</text>
</comment>
<dbReference type="Proteomes" id="UP000249016">
    <property type="component" value="Unassembled WGS sequence"/>
</dbReference>
<evidence type="ECO:0000313" key="2">
    <source>
        <dbReference type="EMBL" id="RAI76975.1"/>
    </source>
</evidence>
<evidence type="ECO:0000313" key="3">
    <source>
        <dbReference type="Proteomes" id="UP000249016"/>
    </source>
</evidence>
<reference evidence="2 3" key="1">
    <citation type="submission" date="2018-06" db="EMBL/GenBank/DDBJ databases">
        <title>Spirosoma sp. HMF3257 Genome sequencing and assembly.</title>
        <authorList>
            <person name="Kang H."/>
            <person name="Cha I."/>
            <person name="Kim H."/>
            <person name="Kang J."/>
            <person name="Joh K."/>
        </authorList>
    </citation>
    <scope>NUCLEOTIDE SEQUENCE [LARGE SCALE GENOMIC DNA]</scope>
    <source>
        <strain evidence="2 3">HMF3257</strain>
    </source>
</reference>
<accession>A0A327NQH6</accession>
<feature type="chain" id="PRO_5016415317" evidence="1">
    <location>
        <begin position="30"/>
        <end position="106"/>
    </location>
</feature>
<dbReference type="PROSITE" id="PS51257">
    <property type="entry name" value="PROKAR_LIPOPROTEIN"/>
    <property type="match status" value="1"/>
</dbReference>
<evidence type="ECO:0000256" key="1">
    <source>
        <dbReference type="SAM" id="SignalP"/>
    </source>
</evidence>
<dbReference type="OrthoDB" id="966028at2"/>
<dbReference type="EMBL" id="QLII01000001">
    <property type="protein sequence ID" value="RAI76975.1"/>
    <property type="molecule type" value="Genomic_DNA"/>
</dbReference>
<sequence length="106" mass="11358">MRTLLMKKVAGYLATASLVACPFVSSVTAAMPSQTTFIAPATSTSPTKSEAKLTGDPVLVRNTTAKSEAPATTSPAKVQDKKTIGRCWKRLMNMAREVTHAHHTKK</sequence>
<dbReference type="RefSeq" id="WP_111347068.1">
    <property type="nucleotide sequence ID" value="NZ_QLII01000001.1"/>
</dbReference>
<protein>
    <submittedName>
        <fullName evidence="2">Uncharacterized protein</fullName>
    </submittedName>
</protein>
<name>A0A327NQH6_9BACT</name>
<proteinExistence type="predicted"/>
<dbReference type="AlphaFoldDB" id="A0A327NQH6"/>
<organism evidence="2 3">
    <name type="scientific">Spirosoma telluris</name>
    <dbReference type="NCBI Taxonomy" id="2183553"/>
    <lineage>
        <taxon>Bacteria</taxon>
        <taxon>Pseudomonadati</taxon>
        <taxon>Bacteroidota</taxon>
        <taxon>Cytophagia</taxon>
        <taxon>Cytophagales</taxon>
        <taxon>Cytophagaceae</taxon>
        <taxon>Spirosoma</taxon>
    </lineage>
</organism>
<keyword evidence="3" id="KW-1185">Reference proteome</keyword>
<gene>
    <name evidence="2" type="ORF">HMF3257_27425</name>
</gene>
<feature type="signal peptide" evidence="1">
    <location>
        <begin position="1"/>
        <end position="29"/>
    </location>
</feature>